<dbReference type="STRING" id="1566387.QV13_08740"/>
<organism evidence="2 3">
    <name type="scientific">Mesorhizobium hungaricum</name>
    <dbReference type="NCBI Taxonomy" id="1566387"/>
    <lineage>
        <taxon>Bacteria</taxon>
        <taxon>Pseudomonadati</taxon>
        <taxon>Pseudomonadota</taxon>
        <taxon>Alphaproteobacteria</taxon>
        <taxon>Hyphomicrobiales</taxon>
        <taxon>Phyllobacteriaceae</taxon>
        <taxon>Mesorhizobium</taxon>
    </lineage>
</organism>
<dbReference type="Proteomes" id="UP000094412">
    <property type="component" value="Unassembled WGS sequence"/>
</dbReference>
<proteinExistence type="predicted"/>
<reference evidence="2 3" key="1">
    <citation type="submission" date="2016-08" db="EMBL/GenBank/DDBJ databases">
        <title>Whole genome sequence of Mesorhizobium sp. strain UASWS1009 isolated from industrial sewage.</title>
        <authorList>
            <person name="Crovadore J."/>
            <person name="Calmin G."/>
            <person name="Chablais R."/>
            <person name="Cochard B."/>
            <person name="Lefort F."/>
        </authorList>
    </citation>
    <scope>NUCLEOTIDE SEQUENCE [LARGE SCALE GENOMIC DNA]</scope>
    <source>
        <strain evidence="2 3">UASWS1009</strain>
    </source>
</reference>
<evidence type="ECO:0000313" key="3">
    <source>
        <dbReference type="Proteomes" id="UP000094412"/>
    </source>
</evidence>
<keyword evidence="3" id="KW-1185">Reference proteome</keyword>
<dbReference type="GO" id="GO:0016020">
    <property type="term" value="C:membrane"/>
    <property type="evidence" value="ECO:0007669"/>
    <property type="project" value="InterPro"/>
</dbReference>
<feature type="transmembrane region" description="Helical" evidence="1">
    <location>
        <begin position="155"/>
        <end position="173"/>
    </location>
</feature>
<keyword evidence="1" id="KW-0812">Transmembrane</keyword>
<dbReference type="GO" id="GO:0016780">
    <property type="term" value="F:phosphotransferase activity, for other substituted phosphate groups"/>
    <property type="evidence" value="ECO:0007669"/>
    <property type="project" value="InterPro"/>
</dbReference>
<comment type="caution">
    <text evidence="2">The sequence shown here is derived from an EMBL/GenBank/DDBJ whole genome shotgun (WGS) entry which is preliminary data.</text>
</comment>
<dbReference type="InterPro" id="IPR043130">
    <property type="entry name" value="CDP-OH_PTrfase_TM_dom"/>
</dbReference>
<dbReference type="RefSeq" id="WP_065997688.1">
    <property type="nucleotide sequence ID" value="NZ_MDEO01000029.1"/>
</dbReference>
<name>A0A1C2E160_9HYPH</name>
<protein>
    <recommendedName>
        <fullName evidence="4">CDP-alcohol phosphatidyltransferase</fullName>
    </recommendedName>
</protein>
<dbReference type="Gene3D" id="1.20.120.1760">
    <property type="match status" value="1"/>
</dbReference>
<dbReference type="AlphaFoldDB" id="A0A1C2E160"/>
<dbReference type="GO" id="GO:0008654">
    <property type="term" value="P:phospholipid biosynthetic process"/>
    <property type="evidence" value="ECO:0007669"/>
    <property type="project" value="InterPro"/>
</dbReference>
<keyword evidence="1" id="KW-0472">Membrane</keyword>
<gene>
    <name evidence="2" type="ORF">QV13_08740</name>
</gene>
<feature type="transmembrane region" description="Helical" evidence="1">
    <location>
        <begin position="95"/>
        <end position="114"/>
    </location>
</feature>
<feature type="transmembrane region" description="Helical" evidence="1">
    <location>
        <begin position="126"/>
        <end position="143"/>
    </location>
</feature>
<evidence type="ECO:0008006" key="4">
    <source>
        <dbReference type="Google" id="ProtNLM"/>
    </source>
</evidence>
<accession>A0A1C2E160</accession>
<keyword evidence="1" id="KW-1133">Transmembrane helix</keyword>
<feature type="transmembrane region" description="Helical" evidence="1">
    <location>
        <begin position="179"/>
        <end position="196"/>
    </location>
</feature>
<dbReference type="EMBL" id="MDEO01000029">
    <property type="protein sequence ID" value="OCX20747.1"/>
    <property type="molecule type" value="Genomic_DNA"/>
</dbReference>
<evidence type="ECO:0000313" key="2">
    <source>
        <dbReference type="EMBL" id="OCX20747.1"/>
    </source>
</evidence>
<dbReference type="OrthoDB" id="9777147at2"/>
<dbReference type="Pfam" id="PF01066">
    <property type="entry name" value="CDP-OH_P_transf"/>
    <property type="match status" value="1"/>
</dbReference>
<sequence>MLRQLADPANAITGAGLALSVVGISFALAGHPEAGVAVTLWALLADHLDGVVAKRTLGRAPETGEVGKNLDSLADLVSAGIFPAVTLIVVGQGSLLSILAAATLVLASALRLSYFNVFGSPGGRFVGVPTTYAVPLTAVLFLLRPVIAEQIFPSLFAAALVALALLHIAPLSVPKTQGAMYVVVTAFCVASSLLLASRTLG</sequence>
<dbReference type="InterPro" id="IPR000462">
    <property type="entry name" value="CDP-OH_P_trans"/>
</dbReference>
<evidence type="ECO:0000256" key="1">
    <source>
        <dbReference type="SAM" id="Phobius"/>
    </source>
</evidence>